<sequence length="56" mass="6336">MAYKITNPVSIKRLENMGLSVEEVEKMVDTKGVKETQDFLSEAYKKRGQSKENLGS</sequence>
<keyword evidence="2" id="KW-1185">Reference proteome</keyword>
<organism evidence="1 2">
    <name type="scientific">Nostoc flagelliforme FACHB-838</name>
    <dbReference type="NCBI Taxonomy" id="2692904"/>
    <lineage>
        <taxon>Bacteria</taxon>
        <taxon>Bacillati</taxon>
        <taxon>Cyanobacteriota</taxon>
        <taxon>Cyanophyceae</taxon>
        <taxon>Nostocales</taxon>
        <taxon>Nostocaceae</taxon>
        <taxon>Nostoc</taxon>
    </lineage>
</organism>
<accession>A0ABR8E457</accession>
<protein>
    <submittedName>
        <fullName evidence="1">Uncharacterized protein</fullName>
    </submittedName>
</protein>
<dbReference type="Proteomes" id="UP000623440">
    <property type="component" value="Unassembled WGS sequence"/>
</dbReference>
<comment type="caution">
    <text evidence="1">The sequence shown here is derived from an EMBL/GenBank/DDBJ whole genome shotgun (WGS) entry which is preliminary data.</text>
</comment>
<reference evidence="1 2" key="1">
    <citation type="journal article" date="2020" name="ISME J.">
        <title>Comparative genomics reveals insights into cyanobacterial evolution and habitat adaptation.</title>
        <authorList>
            <person name="Chen M.Y."/>
            <person name="Teng W.K."/>
            <person name="Zhao L."/>
            <person name="Hu C.X."/>
            <person name="Zhou Y.K."/>
            <person name="Han B.P."/>
            <person name="Song L.R."/>
            <person name="Shu W.S."/>
        </authorList>
    </citation>
    <scope>NUCLEOTIDE SEQUENCE [LARGE SCALE GENOMIC DNA]</scope>
    <source>
        <strain evidence="1 2">FACHB-838</strain>
    </source>
</reference>
<proteinExistence type="predicted"/>
<name>A0ABR8E457_9NOSO</name>
<dbReference type="RefSeq" id="WP_190946854.1">
    <property type="nucleotide sequence ID" value="NZ_JACJSI010000387.1"/>
</dbReference>
<evidence type="ECO:0000313" key="1">
    <source>
        <dbReference type="EMBL" id="MBD2536090.1"/>
    </source>
</evidence>
<gene>
    <name evidence="1" type="ORF">H6G97_44965</name>
</gene>
<dbReference type="EMBL" id="JACJSI010000387">
    <property type="protein sequence ID" value="MBD2536090.1"/>
    <property type="molecule type" value="Genomic_DNA"/>
</dbReference>
<evidence type="ECO:0000313" key="2">
    <source>
        <dbReference type="Proteomes" id="UP000623440"/>
    </source>
</evidence>